<dbReference type="InterPro" id="IPR019270">
    <property type="entry name" value="DUF2283"/>
</dbReference>
<dbReference type="Proteomes" id="UP000615446">
    <property type="component" value="Unassembled WGS sequence"/>
</dbReference>
<keyword evidence="3" id="KW-1185">Reference proteome</keyword>
<evidence type="ECO:0000313" key="1">
    <source>
        <dbReference type="EMBL" id="GBB88265.1"/>
    </source>
</evidence>
<proteinExistence type="predicted"/>
<organism evidence="1 3">
    <name type="scientific">Rhizophagus clarus</name>
    <dbReference type="NCBI Taxonomy" id="94130"/>
    <lineage>
        <taxon>Eukaryota</taxon>
        <taxon>Fungi</taxon>
        <taxon>Fungi incertae sedis</taxon>
        <taxon>Mucoromycota</taxon>
        <taxon>Glomeromycotina</taxon>
        <taxon>Glomeromycetes</taxon>
        <taxon>Glomerales</taxon>
        <taxon>Glomeraceae</taxon>
        <taxon>Rhizophagus</taxon>
    </lineage>
</organism>
<reference evidence="1 3" key="1">
    <citation type="submission" date="2017-11" db="EMBL/GenBank/DDBJ databases">
        <title>The genome of Rhizophagus clarus HR1 reveals common genetic basis of auxotrophy among arbuscular mycorrhizal fungi.</title>
        <authorList>
            <person name="Kobayashi Y."/>
        </authorList>
    </citation>
    <scope>NUCLEOTIDE SEQUENCE [LARGE SCALE GENOMIC DNA]</scope>
    <source>
        <strain evidence="1 3">HR1</strain>
    </source>
</reference>
<dbReference type="EMBL" id="BEXD01000535">
    <property type="protein sequence ID" value="GBB88265.1"/>
    <property type="molecule type" value="Genomic_DNA"/>
</dbReference>
<dbReference type="OrthoDB" id="532890at2759"/>
<dbReference type="EMBL" id="BLAL01000295">
    <property type="protein sequence ID" value="GET00866.1"/>
    <property type="molecule type" value="Genomic_DNA"/>
</dbReference>
<protein>
    <submittedName>
        <fullName evidence="1">Uncharacterized protein</fullName>
    </submittedName>
</protein>
<gene>
    <name evidence="2" type="ORF">RCL2_002730800</name>
    <name evidence="1" type="ORF">RclHR1_01480030</name>
</gene>
<name>A0A2Z6QFF9_9GLOM</name>
<accession>A0A2Z6QFF9</accession>
<sequence length="205" mass="23837">MTSLTENKDPKYLSSNKRWCNNQIPISKIDDLICIKDDTTCEYHEDADALLIDFTKPSPGVVRSTNEINSERNILVSYDSDDKIVSIEILEASELLHHYLFDTQATLNSKPPLNFYPIYYKNHDKLIVYFIDINSFNIPSIKYQKTKEKDFELGMDGEKILLLLFHNVSNRIAKTLSEVEREKLAKDVELIRLERLKLKHSKNVV</sequence>
<comment type="caution">
    <text evidence="1">The sequence shown here is derived from an EMBL/GenBank/DDBJ whole genome shotgun (WGS) entry which is preliminary data.</text>
</comment>
<dbReference type="Proteomes" id="UP000247702">
    <property type="component" value="Unassembled WGS sequence"/>
</dbReference>
<evidence type="ECO:0000313" key="3">
    <source>
        <dbReference type="Proteomes" id="UP000247702"/>
    </source>
</evidence>
<dbReference type="AlphaFoldDB" id="A0A2Z6QFF9"/>
<reference evidence="2" key="2">
    <citation type="submission" date="2019-10" db="EMBL/GenBank/DDBJ databases">
        <title>Conservation and host-specific expression of non-tandemly repeated heterogenous ribosome RNA gene in arbuscular mycorrhizal fungi.</title>
        <authorList>
            <person name="Maeda T."/>
            <person name="Kobayashi Y."/>
            <person name="Nakagawa T."/>
            <person name="Ezawa T."/>
            <person name="Yamaguchi K."/>
            <person name="Bino T."/>
            <person name="Nishimoto Y."/>
            <person name="Shigenobu S."/>
            <person name="Kawaguchi M."/>
        </authorList>
    </citation>
    <scope>NUCLEOTIDE SEQUENCE</scope>
    <source>
        <strain evidence="2">HR1</strain>
    </source>
</reference>
<dbReference type="Pfam" id="PF10049">
    <property type="entry name" value="DUF2283"/>
    <property type="match status" value="1"/>
</dbReference>
<evidence type="ECO:0000313" key="2">
    <source>
        <dbReference type="EMBL" id="GET00866.1"/>
    </source>
</evidence>